<feature type="transmembrane region" description="Helical" evidence="1">
    <location>
        <begin position="73"/>
        <end position="97"/>
    </location>
</feature>
<keyword evidence="1" id="KW-1133">Transmembrane helix</keyword>
<evidence type="ECO:0000313" key="3">
    <source>
        <dbReference type="Proteomes" id="UP000280344"/>
    </source>
</evidence>
<gene>
    <name evidence="2" type="ORF">EJ997_09125</name>
</gene>
<dbReference type="PANTHER" id="PTHR37309:SF1">
    <property type="entry name" value="SLR0284 PROTEIN"/>
    <property type="match status" value="1"/>
</dbReference>
<dbReference type="AlphaFoldDB" id="A0A3Q9G7K8"/>
<proteinExistence type="predicted"/>
<keyword evidence="1" id="KW-0812">Transmembrane</keyword>
<dbReference type="KEGG" id="flh:EJ997_09125"/>
<dbReference type="PANTHER" id="PTHR37309">
    <property type="entry name" value="SLR0284 PROTEIN"/>
    <property type="match status" value="1"/>
</dbReference>
<name>A0A3Q9G7K8_9ACTO</name>
<evidence type="ECO:0000256" key="1">
    <source>
        <dbReference type="SAM" id="Phobius"/>
    </source>
</evidence>
<feature type="transmembrane region" description="Helical" evidence="1">
    <location>
        <begin position="44"/>
        <end position="66"/>
    </location>
</feature>
<dbReference type="OrthoDB" id="9810847at2"/>
<dbReference type="EMBL" id="CP034593">
    <property type="protein sequence ID" value="AZQ77470.1"/>
    <property type="molecule type" value="Genomic_DNA"/>
</dbReference>
<keyword evidence="1" id="KW-0472">Membrane</keyword>
<evidence type="ECO:0000313" key="2">
    <source>
        <dbReference type="EMBL" id="AZQ77470.1"/>
    </source>
</evidence>
<protein>
    <submittedName>
        <fullName evidence="2">Phage holin family protein</fullName>
    </submittedName>
</protein>
<sequence>MHLPSRVVPMKFIVRTLVTALALWLTSLLLDGITAPAAQSDGQLALYFIGAGAIFVAVTAIIRPVLIVLSIPFYILTLGLWHLVINAGILLLSSWLARQFGWGLTVDSFWWAVGGGLVIAIILIVIDMFLPKEYRK</sequence>
<dbReference type="Proteomes" id="UP000280344">
    <property type="component" value="Chromosome"/>
</dbReference>
<reference evidence="2 3" key="1">
    <citation type="submission" date="2018-12" db="EMBL/GenBank/DDBJ databases">
        <title>Complete genome sequence of Flaviflexus sp. H23T48.</title>
        <authorList>
            <person name="Bae J.-W."/>
            <person name="Lee J.-Y."/>
        </authorList>
    </citation>
    <scope>NUCLEOTIDE SEQUENCE [LARGE SCALE GENOMIC DNA]</scope>
    <source>
        <strain evidence="2 3">H23T48</strain>
    </source>
</reference>
<accession>A0A3Q9G7K8</accession>
<feature type="transmembrane region" description="Helical" evidence="1">
    <location>
        <begin position="109"/>
        <end position="130"/>
    </location>
</feature>
<keyword evidence="3" id="KW-1185">Reference proteome</keyword>
<organism evidence="2 3">
    <name type="scientific">Flaviflexus ciconiae</name>
    <dbReference type="NCBI Taxonomy" id="2496867"/>
    <lineage>
        <taxon>Bacteria</taxon>
        <taxon>Bacillati</taxon>
        <taxon>Actinomycetota</taxon>
        <taxon>Actinomycetes</taxon>
        <taxon>Actinomycetales</taxon>
        <taxon>Actinomycetaceae</taxon>
        <taxon>Flaviflexus</taxon>
    </lineage>
</organism>
<dbReference type="Pfam" id="PF04020">
    <property type="entry name" value="Phage_holin_4_2"/>
    <property type="match status" value="1"/>
</dbReference>
<dbReference type="InterPro" id="IPR007165">
    <property type="entry name" value="Phage_holin_4_2"/>
</dbReference>